<comment type="similarity">
    <text evidence="1">Belongs to the AB hydrolase superfamily.</text>
</comment>
<keyword evidence="3" id="KW-0378">Hydrolase</keyword>
<organism evidence="3 4">
    <name type="scientific">Massilia aerilata</name>
    <dbReference type="NCBI Taxonomy" id="453817"/>
    <lineage>
        <taxon>Bacteria</taxon>
        <taxon>Pseudomonadati</taxon>
        <taxon>Pseudomonadota</taxon>
        <taxon>Betaproteobacteria</taxon>
        <taxon>Burkholderiales</taxon>
        <taxon>Oxalobacteraceae</taxon>
        <taxon>Telluria group</taxon>
        <taxon>Massilia</taxon>
    </lineage>
</organism>
<dbReference type="PRINTS" id="PR00111">
    <property type="entry name" value="ABHYDROLASE"/>
</dbReference>
<gene>
    <name evidence="3" type="ORF">ACFPO9_23140</name>
</gene>
<dbReference type="EMBL" id="JBHSMZ010000022">
    <property type="protein sequence ID" value="MFC5551424.1"/>
    <property type="molecule type" value="Genomic_DNA"/>
</dbReference>
<comment type="caution">
    <text evidence="3">The sequence shown here is derived from an EMBL/GenBank/DDBJ whole genome shotgun (WGS) entry which is preliminary data.</text>
</comment>
<dbReference type="Pfam" id="PF12697">
    <property type="entry name" value="Abhydrolase_6"/>
    <property type="match status" value="1"/>
</dbReference>
<accession>A0ABW0S4L1</accession>
<dbReference type="GO" id="GO:0016787">
    <property type="term" value="F:hydrolase activity"/>
    <property type="evidence" value="ECO:0007669"/>
    <property type="project" value="UniProtKB-KW"/>
</dbReference>
<evidence type="ECO:0000259" key="2">
    <source>
        <dbReference type="Pfam" id="PF12697"/>
    </source>
</evidence>
<evidence type="ECO:0000313" key="3">
    <source>
        <dbReference type="EMBL" id="MFC5551424.1"/>
    </source>
</evidence>
<reference evidence="4" key="1">
    <citation type="journal article" date="2019" name="Int. J. Syst. Evol. Microbiol.">
        <title>The Global Catalogue of Microorganisms (GCM) 10K type strain sequencing project: providing services to taxonomists for standard genome sequencing and annotation.</title>
        <authorList>
            <consortium name="The Broad Institute Genomics Platform"/>
            <consortium name="The Broad Institute Genome Sequencing Center for Infectious Disease"/>
            <person name="Wu L."/>
            <person name="Ma J."/>
        </authorList>
    </citation>
    <scope>NUCLEOTIDE SEQUENCE [LARGE SCALE GENOMIC DNA]</scope>
    <source>
        <strain evidence="4">CGMCC 4.5798</strain>
    </source>
</reference>
<name>A0ABW0S4L1_9BURK</name>
<dbReference type="InterPro" id="IPR000073">
    <property type="entry name" value="AB_hydrolase_1"/>
</dbReference>
<protein>
    <submittedName>
        <fullName evidence="3">Alpha/beta fold hydrolase</fullName>
    </submittedName>
</protein>
<evidence type="ECO:0000313" key="4">
    <source>
        <dbReference type="Proteomes" id="UP001596086"/>
    </source>
</evidence>
<evidence type="ECO:0000256" key="1">
    <source>
        <dbReference type="ARBA" id="ARBA00008645"/>
    </source>
</evidence>
<dbReference type="Proteomes" id="UP001596086">
    <property type="component" value="Unassembled WGS sequence"/>
</dbReference>
<dbReference type="RefSeq" id="WP_379775496.1">
    <property type="nucleotide sequence ID" value="NZ_JBHSMZ010000022.1"/>
</dbReference>
<feature type="domain" description="AB hydrolase-1" evidence="2">
    <location>
        <begin position="19"/>
        <end position="249"/>
    </location>
</feature>
<dbReference type="Gene3D" id="3.40.50.1820">
    <property type="entry name" value="alpha/beta hydrolase"/>
    <property type="match status" value="1"/>
</dbReference>
<keyword evidence="4" id="KW-1185">Reference proteome</keyword>
<dbReference type="PANTHER" id="PTHR43039">
    <property type="entry name" value="ESTERASE-RELATED"/>
    <property type="match status" value="1"/>
</dbReference>
<dbReference type="SUPFAM" id="SSF53474">
    <property type="entry name" value="alpha/beta-Hydrolases"/>
    <property type="match status" value="1"/>
</dbReference>
<dbReference type="InterPro" id="IPR029058">
    <property type="entry name" value="AB_hydrolase_fold"/>
</dbReference>
<proteinExistence type="inferred from homology"/>
<sequence>MSVQYRNNLHIGGTGDATMVFAHGLGCDQTMWRFLAPAYQDRFRTILYDLTGSGASDRSAYDRTRHASLHGHADDLLEILEACSAGPVVFVGHSVSAMIGLLAANKAPERFAAQVMVGPSPCYINDGDYVGGFNREDMEAMLGLMEADFPSWSQRMAPILMGGLRPELTKELLASFMRNDQGIARHFGRATFLSDHRADLLHTTVPSLILQCSDDLIVPREVGDYMLRHLPNSSLRVIDDEGHCPHVSASSATSRAIDAFLHRTSSPA</sequence>